<evidence type="ECO:0000256" key="5">
    <source>
        <dbReference type="ARBA" id="ARBA00023308"/>
    </source>
</evidence>
<dbReference type="EMBL" id="CP043026">
    <property type="protein sequence ID" value="QEH61999.1"/>
    <property type="molecule type" value="Genomic_DNA"/>
</dbReference>
<evidence type="ECO:0000256" key="2">
    <source>
        <dbReference type="ARBA" id="ARBA00022723"/>
    </source>
</evidence>
<dbReference type="Proteomes" id="UP000323144">
    <property type="component" value="Chromosome"/>
</dbReference>
<evidence type="ECO:0000256" key="3">
    <source>
        <dbReference type="ARBA" id="ARBA00023211"/>
    </source>
</evidence>
<gene>
    <name evidence="6 8" type="primary">rhaA</name>
    <name evidence="8" type="ORF">SCHIN_v1c08040</name>
</gene>
<dbReference type="PANTHER" id="PTHR30268">
    <property type="entry name" value="L-RHAMNOSE ISOMERASE"/>
    <property type="match status" value="1"/>
</dbReference>
<dbReference type="RefSeq" id="WP_166508371.1">
    <property type="nucleotide sequence ID" value="NZ_CP043026.1"/>
</dbReference>
<dbReference type="KEGG" id="schi:SCHIN_v1c08040"/>
<comment type="cofactor">
    <cofactor evidence="6">
        <name>Mn(2+)</name>
        <dbReference type="ChEBI" id="CHEBI:29035"/>
    </cofactor>
    <text evidence="6">Binds 1 Mn(2+) ion per subunit.</text>
</comment>
<evidence type="ECO:0000256" key="7">
    <source>
        <dbReference type="NCBIfam" id="TIGR01748"/>
    </source>
</evidence>
<dbReference type="GO" id="GO:0030145">
    <property type="term" value="F:manganese ion binding"/>
    <property type="evidence" value="ECO:0007669"/>
    <property type="project" value="UniProtKB-UniRule"/>
</dbReference>
<evidence type="ECO:0000256" key="4">
    <source>
        <dbReference type="ARBA" id="ARBA00023235"/>
    </source>
</evidence>
<proteinExistence type="inferred from homology"/>
<keyword evidence="4 6" id="KW-0413">Isomerase</keyword>
<dbReference type="NCBIfam" id="TIGR01748">
    <property type="entry name" value="rhaA"/>
    <property type="match status" value="1"/>
</dbReference>
<feature type="binding site" evidence="6">
    <location>
        <position position="293"/>
    </location>
    <ligand>
        <name>Mn(2+)</name>
        <dbReference type="ChEBI" id="CHEBI:29035"/>
    </ligand>
</feature>
<dbReference type="GO" id="GO:0005737">
    <property type="term" value="C:cytoplasm"/>
    <property type="evidence" value="ECO:0007669"/>
    <property type="project" value="UniProtKB-SubCell"/>
</dbReference>
<dbReference type="SUPFAM" id="SSF51658">
    <property type="entry name" value="Xylose isomerase-like"/>
    <property type="match status" value="1"/>
</dbReference>
<dbReference type="EC" id="5.3.1.14" evidence="6 7"/>
<keyword evidence="9" id="KW-1185">Reference proteome</keyword>
<evidence type="ECO:0000313" key="8">
    <source>
        <dbReference type="EMBL" id="QEH61999.1"/>
    </source>
</evidence>
<dbReference type="AlphaFoldDB" id="A0A5B9Y5M5"/>
<evidence type="ECO:0000256" key="6">
    <source>
        <dbReference type="HAMAP-Rule" id="MF_00541"/>
    </source>
</evidence>
<dbReference type="UniPathway" id="UPA00541">
    <property type="reaction ID" value="UER00601"/>
</dbReference>
<dbReference type="InterPro" id="IPR050337">
    <property type="entry name" value="L-rhamnose_isomerase"/>
</dbReference>
<evidence type="ECO:0000313" key="9">
    <source>
        <dbReference type="Proteomes" id="UP000323144"/>
    </source>
</evidence>
<reference evidence="8 9" key="1">
    <citation type="submission" date="2019-08" db="EMBL/GenBank/DDBJ databases">
        <title>Complete genome sequence of Spiroplasma chinense CCH (DSM 19755).</title>
        <authorList>
            <person name="Shen H.-Y."/>
            <person name="Lin Y.-C."/>
            <person name="Chou L."/>
            <person name="Kuo C.-H."/>
        </authorList>
    </citation>
    <scope>NUCLEOTIDE SEQUENCE [LARGE SCALE GENOMIC DNA]</scope>
    <source>
        <strain evidence="8 9">CCH</strain>
    </source>
</reference>
<dbReference type="InterPro" id="IPR036237">
    <property type="entry name" value="Xyl_isomerase-like_sf"/>
</dbReference>
<accession>A0A5B9Y5M5</accession>
<comment type="function">
    <text evidence="6">Catalyzes the interconversion of L-rhamnose and L-rhamnulose.</text>
</comment>
<dbReference type="GO" id="GO:0019301">
    <property type="term" value="P:rhamnose catabolic process"/>
    <property type="evidence" value="ECO:0007669"/>
    <property type="project" value="UniProtKB-UniRule"/>
</dbReference>
<comment type="catalytic activity">
    <reaction evidence="6">
        <text>L-rhamnopyranose = L-rhamnulose</text>
        <dbReference type="Rhea" id="RHEA:23160"/>
        <dbReference type="ChEBI" id="CHEBI:17897"/>
        <dbReference type="ChEBI" id="CHEBI:62346"/>
        <dbReference type="EC" id="5.3.1.14"/>
    </reaction>
</comment>
<evidence type="ECO:0000256" key="1">
    <source>
        <dbReference type="ARBA" id="ARBA00022490"/>
    </source>
</evidence>
<organism evidence="8 9">
    <name type="scientific">Spiroplasma chinense</name>
    <dbReference type="NCBI Taxonomy" id="216932"/>
    <lineage>
        <taxon>Bacteria</taxon>
        <taxon>Bacillati</taxon>
        <taxon>Mycoplasmatota</taxon>
        <taxon>Mollicutes</taxon>
        <taxon>Entomoplasmatales</taxon>
        <taxon>Spiroplasmataceae</taxon>
        <taxon>Spiroplasma</taxon>
    </lineage>
</organism>
<name>A0A5B9Y5M5_9MOLU</name>
<dbReference type="NCBIfam" id="NF002203">
    <property type="entry name" value="PRK01076.1"/>
    <property type="match status" value="1"/>
</dbReference>
<keyword evidence="2 6" id="KW-0479">Metal-binding</keyword>
<keyword evidence="1 6" id="KW-0963">Cytoplasm</keyword>
<sequence>MKEIIERYEYAKKVYAKLGIDTDKAIERIKKIPVSINCWQGDDVKGFIKNDQPISGGILVTGNYPGAARNAGELKQDLSKVLSLIPGNHKLNLHAIYVDTDEEIELNQIEPKHYKGWVEWAKKEGIGLDFNPTLFSHPMYKNGFTLSSSDENVRKFWIEHCKKSIEIAEFFAKELNQKCINNIWIPDGYKDFTVDKYGPRKRLKESLDEIFSKDYDKSLVLNTMESKLFGIGIEAYTVGSNEFYLSYAVSRNTGLCMDMGHFHPTEQCSNKVSTVLNFIDELLLHVTRPMRWDSDHVVSLDDETQEMMSEILRNNFDDRVHVALDFFDATINRVAAWVIGTRNVIKALLKASLEPTEILKKAELENDLTTRLALLEEQKNYPWVDVWNYYCYKENVPFDESWLDEVKKYEKEVLSERV</sequence>
<keyword evidence="5 6" id="KW-0684">Rhamnose metabolism</keyword>
<protein>
    <recommendedName>
        <fullName evidence="6 7">L-rhamnose isomerase</fullName>
        <ecNumber evidence="6 7">5.3.1.14</ecNumber>
    </recommendedName>
</protein>
<dbReference type="PANTHER" id="PTHR30268:SF0">
    <property type="entry name" value="L-RHAMNOSE ISOMERASE"/>
    <property type="match status" value="1"/>
</dbReference>
<comment type="pathway">
    <text evidence="6">Carbohydrate degradation; L-rhamnose degradation; glycerone phosphate from L-rhamnose: step 1/3.</text>
</comment>
<feature type="binding site" evidence="6">
    <location>
        <position position="261"/>
    </location>
    <ligand>
        <name>Mn(2+)</name>
        <dbReference type="ChEBI" id="CHEBI:29035"/>
    </ligand>
</feature>
<keyword evidence="3 6" id="KW-0464">Manganese</keyword>
<dbReference type="HAMAP" id="MF_00541">
    <property type="entry name" value="RhaA"/>
    <property type="match status" value="1"/>
</dbReference>
<comment type="subcellular location">
    <subcellularLocation>
        <location evidence="6">Cytoplasm</location>
    </subcellularLocation>
</comment>
<comment type="similarity">
    <text evidence="6">Belongs to the rhamnose isomerase family.</text>
</comment>
<dbReference type="GO" id="GO:0008740">
    <property type="term" value="F:L-rhamnose isomerase activity"/>
    <property type="evidence" value="ECO:0007669"/>
    <property type="project" value="UniProtKB-UniRule"/>
</dbReference>
<dbReference type="InterPro" id="IPR009308">
    <property type="entry name" value="Rhamnose_isomerase"/>
</dbReference>
<feature type="binding site" evidence="6">
    <location>
        <position position="295"/>
    </location>
    <ligand>
        <name>Mn(2+)</name>
        <dbReference type="ChEBI" id="CHEBI:29035"/>
    </ligand>
</feature>
<dbReference type="GO" id="GO:0019324">
    <property type="term" value="P:L-lyxose metabolic process"/>
    <property type="evidence" value="ECO:0007669"/>
    <property type="project" value="TreeGrafter"/>
</dbReference>
<dbReference type="Pfam" id="PF06134">
    <property type="entry name" value="RhaA"/>
    <property type="match status" value="1"/>
</dbReference>
<dbReference type="Gene3D" id="3.20.20.150">
    <property type="entry name" value="Divalent-metal-dependent TIM barrel enzymes"/>
    <property type="match status" value="1"/>
</dbReference>